<dbReference type="Pfam" id="PF00063">
    <property type="entry name" value="Myosin_head"/>
    <property type="match status" value="1"/>
</dbReference>
<dbReference type="InterPro" id="IPR000048">
    <property type="entry name" value="IQ_motif_EF-hand-BS"/>
</dbReference>
<keyword evidence="4" id="KW-0518">Myosin</keyword>
<feature type="domain" description="Myosin motor" evidence="5">
    <location>
        <begin position="1"/>
        <end position="81"/>
    </location>
</feature>
<dbReference type="PROSITE" id="PS50096">
    <property type="entry name" value="IQ"/>
    <property type="match status" value="3"/>
</dbReference>
<evidence type="ECO:0000256" key="1">
    <source>
        <dbReference type="ARBA" id="ARBA00022741"/>
    </source>
</evidence>
<dbReference type="SUPFAM" id="SSF52540">
    <property type="entry name" value="P-loop containing nucleoside triphosphate hydrolases"/>
    <property type="match status" value="2"/>
</dbReference>
<dbReference type="Pfam" id="PF00612">
    <property type="entry name" value="IQ"/>
    <property type="match status" value="4"/>
</dbReference>
<dbReference type="PANTHER" id="PTHR13140:SF706">
    <property type="entry name" value="DILUTE CLASS UNCONVENTIONAL MYOSIN, ISOFORM C"/>
    <property type="match status" value="1"/>
</dbReference>
<dbReference type="EMBL" id="JARBHB010000013">
    <property type="protein sequence ID" value="KAJ8869595.1"/>
    <property type="molecule type" value="Genomic_DNA"/>
</dbReference>
<keyword evidence="7" id="KW-1185">Reference proteome</keyword>
<keyword evidence="4" id="KW-0505">Motor protein</keyword>
<name>A0ABQ9GAZ9_9NEOP</name>
<evidence type="ECO:0000256" key="2">
    <source>
        <dbReference type="ARBA" id="ARBA00022840"/>
    </source>
</evidence>
<organism evidence="6 7">
    <name type="scientific">Dryococelus australis</name>
    <dbReference type="NCBI Taxonomy" id="614101"/>
    <lineage>
        <taxon>Eukaryota</taxon>
        <taxon>Metazoa</taxon>
        <taxon>Ecdysozoa</taxon>
        <taxon>Arthropoda</taxon>
        <taxon>Hexapoda</taxon>
        <taxon>Insecta</taxon>
        <taxon>Pterygota</taxon>
        <taxon>Neoptera</taxon>
        <taxon>Polyneoptera</taxon>
        <taxon>Phasmatodea</taxon>
        <taxon>Verophasmatodea</taxon>
        <taxon>Anareolatae</taxon>
        <taxon>Phasmatidae</taxon>
        <taxon>Eurycanthinae</taxon>
        <taxon>Dryococelus</taxon>
    </lineage>
</organism>
<accession>A0ABQ9GAZ9</accession>
<dbReference type="Gene3D" id="1.20.5.190">
    <property type="match status" value="2"/>
</dbReference>
<gene>
    <name evidence="6" type="ORF">PR048_028587</name>
</gene>
<dbReference type="PROSITE" id="PS51456">
    <property type="entry name" value="MYOSIN_MOTOR"/>
    <property type="match status" value="1"/>
</dbReference>
<proteinExistence type="inferred from homology"/>
<evidence type="ECO:0000259" key="5">
    <source>
        <dbReference type="PROSITE" id="PS51456"/>
    </source>
</evidence>
<comment type="similarity">
    <text evidence="4">Belongs to the TRAFAC class myosin-kinesin ATPase superfamily. Myosin family.</text>
</comment>
<evidence type="ECO:0000256" key="4">
    <source>
        <dbReference type="PROSITE-ProRule" id="PRU00782"/>
    </source>
</evidence>
<evidence type="ECO:0000313" key="7">
    <source>
        <dbReference type="Proteomes" id="UP001159363"/>
    </source>
</evidence>
<keyword evidence="1" id="KW-0547">Nucleotide-binding</keyword>
<dbReference type="InterPro" id="IPR001609">
    <property type="entry name" value="Myosin_head_motor_dom-like"/>
</dbReference>
<sequence>MNISPLKKIQSMPLSKVWTYADFFQRYRVLCKYKDIKRNNMKATCEKILDNNIQDPDKFKFGKTKIFFRAGQVAYLEKLRADKLRACCIIIQKQVRAFICRKKYLRMLHSICCLQRYARGYLARRHAQHLREERAAITIQRHVRGWVKRTQYARIKKCVLGIQTYARGYLGKRYYRMLLLNHKVCGFGCSQNSVSVDV</sequence>
<evidence type="ECO:0000313" key="6">
    <source>
        <dbReference type="EMBL" id="KAJ8869595.1"/>
    </source>
</evidence>
<comment type="caution">
    <text evidence="4">Lacks conserved residue(s) required for the propagation of feature annotation.</text>
</comment>
<comment type="caution">
    <text evidence="6">The sequence shown here is derived from an EMBL/GenBank/DDBJ whole genome shotgun (WGS) entry which is preliminary data.</text>
</comment>
<reference evidence="6 7" key="1">
    <citation type="submission" date="2023-02" db="EMBL/GenBank/DDBJ databases">
        <title>LHISI_Scaffold_Assembly.</title>
        <authorList>
            <person name="Stuart O.P."/>
            <person name="Cleave R."/>
            <person name="Magrath M.J.L."/>
            <person name="Mikheyev A.S."/>
        </authorList>
    </citation>
    <scope>NUCLEOTIDE SEQUENCE [LARGE SCALE GENOMIC DNA]</scope>
    <source>
        <strain evidence="6">Daus_M_001</strain>
        <tissue evidence="6">Leg muscle</tissue>
    </source>
</reference>
<dbReference type="InterPro" id="IPR027417">
    <property type="entry name" value="P-loop_NTPase"/>
</dbReference>
<dbReference type="PANTHER" id="PTHR13140">
    <property type="entry name" value="MYOSIN"/>
    <property type="match status" value="1"/>
</dbReference>
<dbReference type="Proteomes" id="UP001159363">
    <property type="component" value="Chromosome 12"/>
</dbReference>
<protein>
    <recommendedName>
        <fullName evidence="5">Myosin motor domain-containing protein</fullName>
    </recommendedName>
</protein>
<evidence type="ECO:0000256" key="3">
    <source>
        <dbReference type="ARBA" id="ARBA00023203"/>
    </source>
</evidence>
<dbReference type="SMART" id="SM00015">
    <property type="entry name" value="IQ"/>
    <property type="match status" value="4"/>
</dbReference>
<keyword evidence="3 4" id="KW-0009">Actin-binding</keyword>
<dbReference type="Gene3D" id="3.30.70.1590">
    <property type="match status" value="1"/>
</dbReference>
<keyword evidence="2" id="KW-0067">ATP-binding</keyword>